<organism evidence="1 2">
    <name type="scientific">Mycobacterium intracellulare (strain ATCC 13950 / DSM 43223 / JCM 6384 / NCTC 13025 / 3600)</name>
    <dbReference type="NCBI Taxonomy" id="487521"/>
    <lineage>
        <taxon>Bacteria</taxon>
        <taxon>Bacillati</taxon>
        <taxon>Actinomycetota</taxon>
        <taxon>Actinomycetes</taxon>
        <taxon>Mycobacteriales</taxon>
        <taxon>Mycobacteriaceae</taxon>
        <taxon>Mycobacterium</taxon>
        <taxon>Mycobacterium avium complex (MAC)</taxon>
    </lineage>
</organism>
<reference evidence="1 2" key="1">
    <citation type="journal article" date="2012" name="J. Bacteriol.">
        <title>Complete genome sequence of Mycobacterium intracellulare strain ATCC 13950T.</title>
        <authorList>
            <person name="Kim B.J."/>
            <person name="Choi B.S."/>
            <person name="Lim J.S."/>
            <person name="Choi I.Y."/>
            <person name="Lee J.H."/>
            <person name="Chun J."/>
            <person name="Kook Y.H."/>
            <person name="Kim B.J."/>
        </authorList>
    </citation>
    <scope>NUCLEOTIDE SEQUENCE [LARGE SCALE GENOMIC DNA]</scope>
    <source>
        <strain evidence="2">ATCC 13950 / DSM 43223 / JCM 6384 / NCTC 13025 / 3600</strain>
    </source>
</reference>
<evidence type="ECO:0000313" key="2">
    <source>
        <dbReference type="Proteomes" id="UP000008004"/>
    </source>
</evidence>
<protein>
    <submittedName>
        <fullName evidence="1">Uncharacterized protein</fullName>
    </submittedName>
</protein>
<dbReference type="AlphaFoldDB" id="H8IUW4"/>
<dbReference type="Proteomes" id="UP000008004">
    <property type="component" value="Chromosome"/>
</dbReference>
<gene>
    <name evidence="1" type="ordered locus">OCU_22020</name>
</gene>
<dbReference type="EMBL" id="CP003322">
    <property type="protein sequence ID" value="AFC43421.1"/>
    <property type="molecule type" value="Genomic_DNA"/>
</dbReference>
<dbReference type="HOGENOM" id="CLU_3254333_0_0_11"/>
<accession>H8IUW4</accession>
<proteinExistence type="predicted"/>
<dbReference type="KEGG" id="mia:OCU_22020"/>
<evidence type="ECO:0000313" key="1">
    <source>
        <dbReference type="EMBL" id="AFC43421.1"/>
    </source>
</evidence>
<name>H8IUW4_MYCIA</name>
<sequence length="42" mass="4485">MAHEFGCQPTTPVIGGMCDVRAGRALSTIVPHGCFRRAAAIW</sequence>